<comment type="caution">
    <text evidence="2">The sequence shown here is derived from an EMBL/GenBank/DDBJ whole genome shotgun (WGS) entry which is preliminary data.</text>
</comment>
<dbReference type="EMBL" id="JAULSU010000005">
    <property type="protein sequence ID" value="KAK0616967.1"/>
    <property type="molecule type" value="Genomic_DNA"/>
</dbReference>
<feature type="region of interest" description="Disordered" evidence="1">
    <location>
        <begin position="58"/>
        <end position="88"/>
    </location>
</feature>
<keyword evidence="3" id="KW-1185">Reference proteome</keyword>
<organism evidence="2 3">
    <name type="scientific">Immersiella caudata</name>
    <dbReference type="NCBI Taxonomy" id="314043"/>
    <lineage>
        <taxon>Eukaryota</taxon>
        <taxon>Fungi</taxon>
        <taxon>Dikarya</taxon>
        <taxon>Ascomycota</taxon>
        <taxon>Pezizomycotina</taxon>
        <taxon>Sordariomycetes</taxon>
        <taxon>Sordariomycetidae</taxon>
        <taxon>Sordariales</taxon>
        <taxon>Lasiosphaeriaceae</taxon>
        <taxon>Immersiella</taxon>
    </lineage>
</organism>
<dbReference type="Proteomes" id="UP001175000">
    <property type="component" value="Unassembled WGS sequence"/>
</dbReference>
<gene>
    <name evidence="2" type="ORF">B0T14DRAFT_524094</name>
</gene>
<dbReference type="AlphaFoldDB" id="A0AA39WKA8"/>
<evidence type="ECO:0000313" key="3">
    <source>
        <dbReference type="Proteomes" id="UP001175000"/>
    </source>
</evidence>
<sequence>MAGGLSLSYLAFSCLFFSSRPFYSHTMHVSLGRHRVRDGREGAARMTRGDARVWADPSMLHHGRGRPGRRRTADGFSEPSPDWEGVSG</sequence>
<protein>
    <submittedName>
        <fullName evidence="2">Uncharacterized protein</fullName>
    </submittedName>
</protein>
<reference evidence="2" key="1">
    <citation type="submission" date="2023-06" db="EMBL/GenBank/DDBJ databases">
        <title>Genome-scale phylogeny and comparative genomics of the fungal order Sordariales.</title>
        <authorList>
            <consortium name="Lawrence Berkeley National Laboratory"/>
            <person name="Hensen N."/>
            <person name="Bonometti L."/>
            <person name="Westerberg I."/>
            <person name="Brannstrom I.O."/>
            <person name="Guillou S."/>
            <person name="Cros-Aarteil S."/>
            <person name="Calhoun S."/>
            <person name="Haridas S."/>
            <person name="Kuo A."/>
            <person name="Mondo S."/>
            <person name="Pangilinan J."/>
            <person name="Riley R."/>
            <person name="Labutti K."/>
            <person name="Andreopoulos B."/>
            <person name="Lipzen A."/>
            <person name="Chen C."/>
            <person name="Yanf M."/>
            <person name="Daum C."/>
            <person name="Ng V."/>
            <person name="Clum A."/>
            <person name="Steindorff A."/>
            <person name="Ohm R."/>
            <person name="Martin F."/>
            <person name="Silar P."/>
            <person name="Natvig D."/>
            <person name="Lalanne C."/>
            <person name="Gautier V."/>
            <person name="Ament-Velasquez S.L."/>
            <person name="Kruys A."/>
            <person name="Hutchinson M.I."/>
            <person name="Powell A.J."/>
            <person name="Barry K."/>
            <person name="Miller A.N."/>
            <person name="Grigoriev I.V."/>
            <person name="Debuchy R."/>
            <person name="Gladieux P."/>
            <person name="Thoren M.H."/>
            <person name="Johannesson H."/>
        </authorList>
    </citation>
    <scope>NUCLEOTIDE SEQUENCE</scope>
    <source>
        <strain evidence="2">CBS 606.72</strain>
    </source>
</reference>
<feature type="compositionally biased region" description="Basic residues" evidence="1">
    <location>
        <begin position="61"/>
        <end position="70"/>
    </location>
</feature>
<name>A0AA39WKA8_9PEZI</name>
<proteinExistence type="predicted"/>
<evidence type="ECO:0000313" key="2">
    <source>
        <dbReference type="EMBL" id="KAK0616967.1"/>
    </source>
</evidence>
<accession>A0AA39WKA8</accession>
<evidence type="ECO:0000256" key="1">
    <source>
        <dbReference type="SAM" id="MobiDB-lite"/>
    </source>
</evidence>